<evidence type="ECO:0000259" key="2">
    <source>
        <dbReference type="Pfam" id="PF01593"/>
    </source>
</evidence>
<feature type="compositionally biased region" description="Low complexity" evidence="1">
    <location>
        <begin position="622"/>
        <end position="635"/>
    </location>
</feature>
<dbReference type="EMBL" id="BPQB01000001">
    <property type="protein sequence ID" value="GJE84140.1"/>
    <property type="molecule type" value="Genomic_DNA"/>
</dbReference>
<dbReference type="InterPro" id="IPR002937">
    <property type="entry name" value="Amino_oxidase"/>
</dbReference>
<evidence type="ECO:0000313" key="4">
    <source>
        <dbReference type="Proteomes" id="UP000703269"/>
    </source>
</evidence>
<dbReference type="Gene3D" id="3.50.50.60">
    <property type="entry name" value="FAD/NAD(P)-binding domain"/>
    <property type="match status" value="1"/>
</dbReference>
<sequence length="668" mass="74220">MPGLSIFGENDVLAHHGKQLTKRFLLSHLKNNEPPKVTSAPLENYPVGILGAGASGLYTALILDDLGIPYKIIEARDRVGGRLFTHTFPDTTGAPYNYYDVGAMRFPEISPMSRLFHLFDYPPLNSSGIDLKKKLKRNHFYSVPEHAALLSYNGVTVKQNSIPAGDPFRSAAVIKDVDSQSYLLAGAEAIVDDVIRSFAEGLLSDIKNGTTTGWEFMMKYNHLSTRAYMSTDYRPSAKLRLPYGPLSNDVINWLETFDKSTGWYDRSLSETVLEAVAFGWSPTTGMIESTEPGTKWWLLDGGAYQIGDCMATYIRSSKPESIVLNKRVTSIGLDDDSDGKLATPAPVKVVTDGVDQHFFCHVISSIPLPVMRTIDLRKAKLHPMQSNALRQLTYGEAVKIGMQFRTAWWTMAFDKDRKPINIIGGQTYTDSPLRTIVYPSHGDVMDGKTTTLIASYCWTEDAEKLGALIGSCDQVLVDLVIRELSNIHNVTVDFLRNQLIDTFAWDWSRDPCTMGAFAFFGPGKFENAYQSLNTPAADGLLHFAGEAISVRHAWVEGALTSAWRAVYEIILTDPAFERYQGTFLEHWGMDAEWRDEKAFASDPVPLPNPETPHDPQTVSQDLPSPSSPLSLSSHASSMHETLDMRNFNFLRGNLLLGNIAAMHPELCK</sequence>
<dbReference type="Pfam" id="PF01593">
    <property type="entry name" value="Amino_oxidase"/>
    <property type="match status" value="2"/>
</dbReference>
<reference evidence="3 4" key="1">
    <citation type="submission" date="2021-08" db="EMBL/GenBank/DDBJ databases">
        <title>Draft Genome Sequence of Phanerochaete sordida strain YK-624.</title>
        <authorList>
            <person name="Mori T."/>
            <person name="Dohra H."/>
            <person name="Suzuki T."/>
            <person name="Kawagishi H."/>
            <person name="Hirai H."/>
        </authorList>
    </citation>
    <scope>NUCLEOTIDE SEQUENCE [LARGE SCALE GENOMIC DNA]</scope>
    <source>
        <strain evidence="3 4">YK-624</strain>
    </source>
</reference>
<dbReference type="AlphaFoldDB" id="A0A9P3FXF7"/>
<gene>
    <name evidence="3" type="ORF">PsYK624_002160</name>
</gene>
<organism evidence="3 4">
    <name type="scientific">Phanerochaete sordida</name>
    <dbReference type="NCBI Taxonomy" id="48140"/>
    <lineage>
        <taxon>Eukaryota</taxon>
        <taxon>Fungi</taxon>
        <taxon>Dikarya</taxon>
        <taxon>Basidiomycota</taxon>
        <taxon>Agaricomycotina</taxon>
        <taxon>Agaricomycetes</taxon>
        <taxon>Polyporales</taxon>
        <taxon>Phanerochaetaceae</taxon>
        <taxon>Phanerochaete</taxon>
    </lineage>
</organism>
<dbReference type="InterPro" id="IPR050281">
    <property type="entry name" value="Flavin_monoamine_oxidase"/>
</dbReference>
<evidence type="ECO:0000256" key="1">
    <source>
        <dbReference type="SAM" id="MobiDB-lite"/>
    </source>
</evidence>
<feature type="domain" description="Amine oxidase" evidence="2">
    <location>
        <begin position="55"/>
        <end position="129"/>
    </location>
</feature>
<dbReference type="OrthoDB" id="7777654at2759"/>
<dbReference type="SUPFAM" id="SSF54373">
    <property type="entry name" value="FAD-linked reductases, C-terminal domain"/>
    <property type="match status" value="1"/>
</dbReference>
<dbReference type="PANTHER" id="PTHR10742:SF342">
    <property type="entry name" value="AMINE OXIDASE"/>
    <property type="match status" value="1"/>
</dbReference>
<dbReference type="Proteomes" id="UP000703269">
    <property type="component" value="Unassembled WGS sequence"/>
</dbReference>
<dbReference type="GO" id="GO:0009063">
    <property type="term" value="P:amino acid catabolic process"/>
    <property type="evidence" value="ECO:0007669"/>
    <property type="project" value="TreeGrafter"/>
</dbReference>
<dbReference type="GO" id="GO:0001716">
    <property type="term" value="F:L-amino-acid oxidase activity"/>
    <property type="evidence" value="ECO:0007669"/>
    <property type="project" value="TreeGrafter"/>
</dbReference>
<dbReference type="Gene3D" id="3.90.660.10">
    <property type="match status" value="2"/>
</dbReference>
<protein>
    <submittedName>
        <fullName evidence="3">Amine oxidase</fullName>
    </submittedName>
</protein>
<evidence type="ECO:0000313" key="3">
    <source>
        <dbReference type="EMBL" id="GJE84140.1"/>
    </source>
</evidence>
<comment type="caution">
    <text evidence="3">The sequence shown here is derived from an EMBL/GenBank/DDBJ whole genome shotgun (WGS) entry which is preliminary data.</text>
</comment>
<feature type="domain" description="Amine oxidase" evidence="2">
    <location>
        <begin position="297"/>
        <end position="570"/>
    </location>
</feature>
<proteinExistence type="predicted"/>
<keyword evidence="4" id="KW-1185">Reference proteome</keyword>
<feature type="region of interest" description="Disordered" evidence="1">
    <location>
        <begin position="600"/>
        <end position="635"/>
    </location>
</feature>
<accession>A0A9P3FXF7</accession>
<dbReference type="SUPFAM" id="SSF51905">
    <property type="entry name" value="FAD/NAD(P)-binding domain"/>
    <property type="match status" value="1"/>
</dbReference>
<name>A0A9P3FXF7_9APHY</name>
<dbReference type="PANTHER" id="PTHR10742">
    <property type="entry name" value="FLAVIN MONOAMINE OXIDASE"/>
    <property type="match status" value="1"/>
</dbReference>
<dbReference type="Gene3D" id="1.10.10.1620">
    <property type="match status" value="1"/>
</dbReference>
<dbReference type="InterPro" id="IPR036188">
    <property type="entry name" value="FAD/NAD-bd_sf"/>
</dbReference>